<evidence type="ECO:0000313" key="7">
    <source>
        <dbReference type="Proteomes" id="UP001610335"/>
    </source>
</evidence>
<proteinExistence type="predicted"/>
<organism evidence="6 7">
    <name type="scientific">Aspergillus cavernicola</name>
    <dbReference type="NCBI Taxonomy" id="176166"/>
    <lineage>
        <taxon>Eukaryota</taxon>
        <taxon>Fungi</taxon>
        <taxon>Dikarya</taxon>
        <taxon>Ascomycota</taxon>
        <taxon>Pezizomycotina</taxon>
        <taxon>Eurotiomycetes</taxon>
        <taxon>Eurotiomycetidae</taxon>
        <taxon>Eurotiales</taxon>
        <taxon>Aspergillaceae</taxon>
        <taxon>Aspergillus</taxon>
        <taxon>Aspergillus subgen. Nidulantes</taxon>
    </lineage>
</organism>
<gene>
    <name evidence="6" type="ORF">BDW59DRAFT_148920</name>
</gene>
<feature type="transmembrane region" description="Helical" evidence="5">
    <location>
        <begin position="173"/>
        <end position="199"/>
    </location>
</feature>
<keyword evidence="2 5" id="KW-0812">Transmembrane</keyword>
<evidence type="ECO:0000256" key="4">
    <source>
        <dbReference type="ARBA" id="ARBA00023136"/>
    </source>
</evidence>
<feature type="transmembrane region" description="Helical" evidence="5">
    <location>
        <begin position="138"/>
        <end position="161"/>
    </location>
</feature>
<dbReference type="EMBL" id="JBFXLS010000054">
    <property type="protein sequence ID" value="KAL2823273.1"/>
    <property type="molecule type" value="Genomic_DNA"/>
</dbReference>
<keyword evidence="4 5" id="KW-0472">Membrane</keyword>
<dbReference type="PANTHER" id="PTHR31465:SF9">
    <property type="entry name" value="SPHINGOID LONG-CHAIN BASE TRANSPORTER RSB1"/>
    <property type="match status" value="1"/>
</dbReference>
<protein>
    <submittedName>
        <fullName evidence="6">RTA1 like protein-domain-containing protein</fullName>
    </submittedName>
</protein>
<reference evidence="6 7" key="1">
    <citation type="submission" date="2024-07" db="EMBL/GenBank/DDBJ databases">
        <title>Section-level genome sequencing and comparative genomics of Aspergillus sections Usti and Cavernicolus.</title>
        <authorList>
            <consortium name="Lawrence Berkeley National Laboratory"/>
            <person name="Nybo J.L."/>
            <person name="Vesth T.C."/>
            <person name="Theobald S."/>
            <person name="Frisvad J.C."/>
            <person name="Larsen T.O."/>
            <person name="Kjaerboelling I."/>
            <person name="Rothschild-Mancinelli K."/>
            <person name="Lyhne E.K."/>
            <person name="Kogle M.E."/>
            <person name="Barry K."/>
            <person name="Clum A."/>
            <person name="Na H."/>
            <person name="Ledsgaard L."/>
            <person name="Lin J."/>
            <person name="Lipzen A."/>
            <person name="Kuo A."/>
            <person name="Riley R."/>
            <person name="Mondo S."/>
            <person name="LaButti K."/>
            <person name="Haridas S."/>
            <person name="Pangalinan J."/>
            <person name="Salamov A.A."/>
            <person name="Simmons B.A."/>
            <person name="Magnuson J.K."/>
            <person name="Chen J."/>
            <person name="Drula E."/>
            <person name="Henrissat B."/>
            <person name="Wiebenga A."/>
            <person name="Lubbers R.J."/>
            <person name="Gomes A.C."/>
            <person name="Makela M.R."/>
            <person name="Stajich J."/>
            <person name="Grigoriev I.V."/>
            <person name="Mortensen U.H."/>
            <person name="De vries R.P."/>
            <person name="Baker S.E."/>
            <person name="Andersen M.R."/>
        </authorList>
    </citation>
    <scope>NUCLEOTIDE SEQUENCE [LARGE SCALE GENOMIC DNA]</scope>
    <source>
        <strain evidence="6 7">CBS 600.67</strain>
    </source>
</reference>
<comment type="caution">
    <text evidence="6">The sequence shown here is derived from an EMBL/GenBank/DDBJ whole genome shotgun (WGS) entry which is preliminary data.</text>
</comment>
<name>A0ABR4I8Q9_9EURO</name>
<feature type="transmembrane region" description="Helical" evidence="5">
    <location>
        <begin position="95"/>
        <end position="117"/>
    </location>
</feature>
<feature type="transmembrane region" description="Helical" evidence="5">
    <location>
        <begin position="34"/>
        <end position="55"/>
    </location>
</feature>
<accession>A0ABR4I8Q9</accession>
<evidence type="ECO:0000256" key="2">
    <source>
        <dbReference type="ARBA" id="ARBA00022692"/>
    </source>
</evidence>
<evidence type="ECO:0000256" key="3">
    <source>
        <dbReference type="ARBA" id="ARBA00022989"/>
    </source>
</evidence>
<keyword evidence="3 5" id="KW-1133">Transmembrane helix</keyword>
<comment type="subcellular location">
    <subcellularLocation>
        <location evidence="1">Membrane</location>
        <topology evidence="1">Multi-pass membrane protein</topology>
    </subcellularLocation>
</comment>
<feature type="transmembrane region" description="Helical" evidence="5">
    <location>
        <begin position="262"/>
        <end position="280"/>
    </location>
</feature>
<dbReference type="PANTHER" id="PTHR31465">
    <property type="entry name" value="PROTEIN RTA1-RELATED"/>
    <property type="match status" value="1"/>
</dbReference>
<feature type="transmembrane region" description="Helical" evidence="5">
    <location>
        <begin position="62"/>
        <end position="83"/>
    </location>
</feature>
<evidence type="ECO:0000256" key="1">
    <source>
        <dbReference type="ARBA" id="ARBA00004141"/>
    </source>
</evidence>
<evidence type="ECO:0000256" key="5">
    <source>
        <dbReference type="SAM" id="Phobius"/>
    </source>
</evidence>
<keyword evidence="7" id="KW-1185">Reference proteome</keyword>
<evidence type="ECO:0000313" key="6">
    <source>
        <dbReference type="EMBL" id="KAL2823273.1"/>
    </source>
</evidence>
<feature type="transmembrane region" description="Helical" evidence="5">
    <location>
        <begin position="220"/>
        <end position="242"/>
    </location>
</feature>
<dbReference type="InterPro" id="IPR007568">
    <property type="entry name" value="RTA1"/>
</dbReference>
<dbReference type="Proteomes" id="UP001610335">
    <property type="component" value="Unassembled WGS sequence"/>
</dbReference>
<sequence>MATMPTNQTLLDNPDLCTLETCPLDMASIEYVPLLWANILFMAIFGAAAVAQLGLGIYYKTWTFMVAIVIGLVGEVVGYYGRVELHNNIFDGDAFLEYLVCLTIAPALLTAAIYLCLSRIVVAFGEKISFFKPRTYTITFITFDFIALLLQAIGGAMASTADDGDQATTDMGINIMIAGLAWQVASLLIFTGMATHFFLRVRKAPNADFNPDFDDLRRKPYFKASLYGLAVATIVIIVRSVYRCAELSEGFDGHLANDEVTFMILEATMIGIAVICLTVFHPGAVWKGQWANAVWHTRAGKGKGGNYAKAASMDAEAISLQPTTYPPTFYAPTAYNGGSYNNTRHA</sequence>
<dbReference type="Pfam" id="PF04479">
    <property type="entry name" value="RTA1"/>
    <property type="match status" value="1"/>
</dbReference>